<dbReference type="InterPro" id="IPR029052">
    <property type="entry name" value="Metallo-depent_PP-like"/>
</dbReference>
<reference evidence="2 3" key="1">
    <citation type="submission" date="2019-02" db="EMBL/GenBank/DDBJ databases">
        <title>Deep-cultivation of Planctomycetes and their phenomic and genomic characterization uncovers novel biology.</title>
        <authorList>
            <person name="Wiegand S."/>
            <person name="Jogler M."/>
            <person name="Boedeker C."/>
            <person name="Pinto D."/>
            <person name="Vollmers J."/>
            <person name="Rivas-Marin E."/>
            <person name="Kohn T."/>
            <person name="Peeters S.H."/>
            <person name="Heuer A."/>
            <person name="Rast P."/>
            <person name="Oberbeckmann S."/>
            <person name="Bunk B."/>
            <person name="Jeske O."/>
            <person name="Meyerdierks A."/>
            <person name="Storesund J.E."/>
            <person name="Kallscheuer N."/>
            <person name="Luecker S."/>
            <person name="Lage O.M."/>
            <person name="Pohl T."/>
            <person name="Merkel B.J."/>
            <person name="Hornburger P."/>
            <person name="Mueller R.-W."/>
            <person name="Bruemmer F."/>
            <person name="Labrenz M."/>
            <person name="Spormann A.M."/>
            <person name="Op den Camp H."/>
            <person name="Overmann J."/>
            <person name="Amann R."/>
            <person name="Jetten M.S.M."/>
            <person name="Mascher T."/>
            <person name="Medema M.H."/>
            <person name="Devos D.P."/>
            <person name="Kaster A.-K."/>
            <person name="Ovreas L."/>
            <person name="Rohde M."/>
            <person name="Galperin M.Y."/>
            <person name="Jogler C."/>
        </authorList>
    </citation>
    <scope>NUCLEOTIDE SEQUENCE [LARGE SCALE GENOMIC DNA]</scope>
    <source>
        <strain evidence="2 3">Pan216</strain>
    </source>
</reference>
<dbReference type="SUPFAM" id="SSF56300">
    <property type="entry name" value="Metallo-dependent phosphatases"/>
    <property type="match status" value="1"/>
</dbReference>
<dbReference type="PANTHER" id="PTHR42850">
    <property type="entry name" value="METALLOPHOSPHOESTERASE"/>
    <property type="match status" value="1"/>
</dbReference>
<keyword evidence="3" id="KW-1185">Reference proteome</keyword>
<dbReference type="InterPro" id="IPR050126">
    <property type="entry name" value="Ap4A_hydrolase"/>
</dbReference>
<dbReference type="GO" id="GO:0005737">
    <property type="term" value="C:cytoplasm"/>
    <property type="evidence" value="ECO:0007669"/>
    <property type="project" value="TreeGrafter"/>
</dbReference>
<dbReference type="RefSeq" id="WP_145260442.1">
    <property type="nucleotide sequence ID" value="NZ_CP036279.1"/>
</dbReference>
<accession>A0A518B878</accession>
<name>A0A518B878_9BACT</name>
<dbReference type="GO" id="GO:0008803">
    <property type="term" value="F:bis(5'-nucleosyl)-tetraphosphatase (symmetrical) activity"/>
    <property type="evidence" value="ECO:0007669"/>
    <property type="project" value="TreeGrafter"/>
</dbReference>
<dbReference type="GO" id="GO:0004722">
    <property type="term" value="F:protein serine/threonine phosphatase activity"/>
    <property type="evidence" value="ECO:0007669"/>
    <property type="project" value="UniProtKB-EC"/>
</dbReference>
<dbReference type="PANTHER" id="PTHR42850:SF4">
    <property type="entry name" value="ZINC-DEPENDENT ENDOPOLYPHOSPHATASE"/>
    <property type="match status" value="1"/>
</dbReference>
<proteinExistence type="predicted"/>
<evidence type="ECO:0000313" key="2">
    <source>
        <dbReference type="EMBL" id="QDU63178.1"/>
    </source>
</evidence>
<feature type="domain" description="Calcineurin-like phosphoesterase" evidence="1">
    <location>
        <begin position="21"/>
        <end position="127"/>
    </location>
</feature>
<protein>
    <submittedName>
        <fullName evidence="2">Serine/threonine-protein phosphatase 1</fullName>
        <ecNumber evidence="2">3.1.3.16</ecNumber>
    </submittedName>
</protein>
<dbReference type="InterPro" id="IPR004843">
    <property type="entry name" value="Calcineurin-like_PHP"/>
</dbReference>
<dbReference type="EC" id="3.1.3.16" evidence="2"/>
<dbReference type="CDD" id="cd00144">
    <property type="entry name" value="MPP_PPP_family"/>
    <property type="match status" value="1"/>
</dbReference>
<dbReference type="Pfam" id="PF00149">
    <property type="entry name" value="Metallophos"/>
    <property type="match status" value="1"/>
</dbReference>
<dbReference type="OrthoDB" id="384253at2"/>
<dbReference type="EMBL" id="CP036279">
    <property type="protein sequence ID" value="QDU63178.1"/>
    <property type="molecule type" value="Genomic_DNA"/>
</dbReference>
<gene>
    <name evidence="2" type="primary">pphA</name>
    <name evidence="2" type="ORF">Pan216_40530</name>
</gene>
<dbReference type="Proteomes" id="UP000317093">
    <property type="component" value="Chromosome"/>
</dbReference>
<dbReference type="AlphaFoldDB" id="A0A518B878"/>
<evidence type="ECO:0000313" key="3">
    <source>
        <dbReference type="Proteomes" id="UP000317093"/>
    </source>
</evidence>
<dbReference type="KEGG" id="knv:Pan216_40530"/>
<dbReference type="GO" id="GO:0110154">
    <property type="term" value="P:RNA decapping"/>
    <property type="evidence" value="ECO:0007669"/>
    <property type="project" value="TreeGrafter"/>
</dbReference>
<keyword evidence="2" id="KW-0378">Hydrolase</keyword>
<sequence length="243" mass="26869">MSSGVLSPQKVARDGDKGPRRIIAIGDIHGCIHALETLLELIAPTHDDQIIVLGDFIDQGRDSAAVIDRLIALEATTNLTCLMGNHEEMFLAALESERALRVWEEAGGAATLISYRFGARISTVPDEHIAFVRRCQDFAESDRHFFVHARYEPDLPLAEQPAYALRWSLLEEPYPGPHMSGKTALCGHTEQRRGDILDLGHVICLDTFCHGHGWLSAMDVVSGEVWQVNRWGVPREARIVAAG</sequence>
<evidence type="ECO:0000259" key="1">
    <source>
        <dbReference type="Pfam" id="PF00149"/>
    </source>
</evidence>
<organism evidence="2 3">
    <name type="scientific">Kolteria novifilia</name>
    <dbReference type="NCBI Taxonomy" id="2527975"/>
    <lineage>
        <taxon>Bacteria</taxon>
        <taxon>Pseudomonadati</taxon>
        <taxon>Planctomycetota</taxon>
        <taxon>Planctomycetia</taxon>
        <taxon>Kolteriales</taxon>
        <taxon>Kolteriaceae</taxon>
        <taxon>Kolteria</taxon>
    </lineage>
</organism>
<dbReference type="Gene3D" id="3.60.21.10">
    <property type="match status" value="1"/>
</dbReference>